<name>A0A2P2P6S7_RHIMU</name>
<protein>
    <submittedName>
        <fullName evidence="1">Uncharacterized protein</fullName>
    </submittedName>
</protein>
<evidence type="ECO:0000313" key="1">
    <source>
        <dbReference type="EMBL" id="MBX50399.1"/>
    </source>
</evidence>
<accession>A0A2P2P6S7</accession>
<organism evidence="1">
    <name type="scientific">Rhizophora mucronata</name>
    <name type="common">Asiatic mangrove</name>
    <dbReference type="NCBI Taxonomy" id="61149"/>
    <lineage>
        <taxon>Eukaryota</taxon>
        <taxon>Viridiplantae</taxon>
        <taxon>Streptophyta</taxon>
        <taxon>Embryophyta</taxon>
        <taxon>Tracheophyta</taxon>
        <taxon>Spermatophyta</taxon>
        <taxon>Magnoliopsida</taxon>
        <taxon>eudicotyledons</taxon>
        <taxon>Gunneridae</taxon>
        <taxon>Pentapetalae</taxon>
        <taxon>rosids</taxon>
        <taxon>fabids</taxon>
        <taxon>Malpighiales</taxon>
        <taxon>Rhizophoraceae</taxon>
        <taxon>Rhizophora</taxon>
    </lineage>
</organism>
<dbReference type="AlphaFoldDB" id="A0A2P2P6S7"/>
<dbReference type="EMBL" id="GGEC01069915">
    <property type="protein sequence ID" value="MBX50399.1"/>
    <property type="molecule type" value="Transcribed_RNA"/>
</dbReference>
<sequence length="46" mass="5441">MSILLNRVKDRCNTKMRNNKVSSKQQHYDGLKNEGHHLFCVLRSIK</sequence>
<proteinExistence type="predicted"/>
<reference evidence="1" key="1">
    <citation type="submission" date="2018-02" db="EMBL/GenBank/DDBJ databases">
        <title>Rhizophora mucronata_Transcriptome.</title>
        <authorList>
            <person name="Meera S.P."/>
            <person name="Sreeshan A."/>
            <person name="Augustine A."/>
        </authorList>
    </citation>
    <scope>NUCLEOTIDE SEQUENCE</scope>
    <source>
        <tissue evidence="1">Leaf</tissue>
    </source>
</reference>